<organism evidence="3 4">
    <name type="scientific">Potamilus streckersoni</name>
    <dbReference type="NCBI Taxonomy" id="2493646"/>
    <lineage>
        <taxon>Eukaryota</taxon>
        <taxon>Metazoa</taxon>
        <taxon>Spiralia</taxon>
        <taxon>Lophotrochozoa</taxon>
        <taxon>Mollusca</taxon>
        <taxon>Bivalvia</taxon>
        <taxon>Autobranchia</taxon>
        <taxon>Heteroconchia</taxon>
        <taxon>Palaeoheterodonta</taxon>
        <taxon>Unionida</taxon>
        <taxon>Unionoidea</taxon>
        <taxon>Unionidae</taxon>
        <taxon>Ambleminae</taxon>
        <taxon>Lampsilini</taxon>
        <taxon>Potamilus</taxon>
    </lineage>
</organism>
<feature type="region of interest" description="Disordered" evidence="1">
    <location>
        <begin position="951"/>
        <end position="977"/>
    </location>
</feature>
<feature type="domain" description="BTB" evidence="2">
    <location>
        <begin position="1163"/>
        <end position="1230"/>
    </location>
</feature>
<reference evidence="3" key="2">
    <citation type="journal article" date="2021" name="Genome Biol. Evol.">
        <title>Developing a high-quality reference genome for a parasitic bivalve with doubly uniparental inheritance (Bivalvia: Unionida).</title>
        <authorList>
            <person name="Smith C.H."/>
        </authorList>
    </citation>
    <scope>NUCLEOTIDE SEQUENCE</scope>
    <source>
        <strain evidence="3">CHS0354</strain>
        <tissue evidence="3">Mantle</tissue>
    </source>
</reference>
<dbReference type="PANTHER" id="PTHR23312:SF8">
    <property type="entry name" value="ARMADILLO REPEAT-CONTAINING PROTEIN 5"/>
    <property type="match status" value="1"/>
</dbReference>
<dbReference type="InterPro" id="IPR011333">
    <property type="entry name" value="SKP1/BTB/POZ_sf"/>
</dbReference>
<feature type="compositionally biased region" description="Polar residues" evidence="1">
    <location>
        <begin position="512"/>
        <end position="522"/>
    </location>
</feature>
<proteinExistence type="predicted"/>
<name>A0AAE0S898_9BIVA</name>
<dbReference type="SMART" id="SM00225">
    <property type="entry name" value="BTB"/>
    <property type="match status" value="1"/>
</dbReference>
<dbReference type="InterPro" id="IPR011989">
    <property type="entry name" value="ARM-like"/>
</dbReference>
<feature type="region of interest" description="Disordered" evidence="1">
    <location>
        <begin position="542"/>
        <end position="635"/>
    </location>
</feature>
<evidence type="ECO:0000256" key="1">
    <source>
        <dbReference type="SAM" id="MobiDB-lite"/>
    </source>
</evidence>
<sequence length="1341" mass="150427">MTSDRLGKYLARLTNSNVKHVYDTLVDIRTRLIKLPNGVTKLVTGGVCPKLLQLINPEHDTDDKIRDLVLSILGNMCMEEVARVEVQKSGGIPIIAEVLCTSELESIQNRCGRTLANLALHRSNLGPLHKTEAPGKIVELLQSTKTSEYQQTYCRAIRLLGQTKPCLQQLVTHSAIFALANLLITTETPEVQVAALRALAELAPVGCTPLFAAQVVSSGATSWLLEMVKDVESPYFQQSFILVLHLTEHPNFRPSFGAAGGIQSFIELMDSEHYAQYRTRMLNCLCLCCKEAINRVRLREAGALQLFLRVAQDETFSCLYDRMISSWLCFLYDDQSFQVLLSNGLVPCLLSHLQRCVGFVSTVHKHDYDIFEQSVSQPNYIQTEGIKDVSLDDQMNADIKEKDVYSLEESLPVPVTGLSSIESKSNLSQKAKCDGENEKISVIGGMQEGTEMVVEYPEPAEELEEHVEVLRTRDEDPLKLDDRSIKQKIDSIEEQKIEEDTTYKEENKALYESSSRPVFSIDSPTYQPDIEWDPAEYRSGIKCKQSFSPPDLYGRSPASTSPPQAMSPSVGPYSPLSFNSYYSPTESSPEYSHSDTEEPGPGADHHPSVSQSCFESLQKPDDPESRSTHCSAKSYLSDQESNVELKFQYSSEEDNHGSYNLEPVNRHDDKITKHFRASAAEIENKPEKQGQDYIIDEQKLYSMDQICKDVDISTERLSGVSDSQNIYSERKIIGMENPWDIDLVGSNTHPVQGTCKEELSLLTGSFSKVTGFSEHSRVDGESSTQFSQIKRTVMEISPDLSPVSSSPPQKKRRTVDRAKSDRTTENNILMLMSRISQALGMSKYLVTETSISCIVDYLKFTVHPLPRMERLFVRVLQNPHMLQKILKLQVPILIHEQLLIDEDEKDIFSSHDICNINSQEKSRFRERSLSKSSSLSSLSSDLDMSITEDMPTLGEKTSYGQQKGVPGTSRESCDRVGKNSAWVGGSRVIVGESNAMVEESGAWVGLRLIQELSYVVDSHYSHGEVANLFHKGTAQEKRLVELSMPFIIRTSGSCQFYMSHLGILNQLLSVLEDRANMSHKLVTLVIDGLSFLAKTLCLRKIIEARYSESVVSAKTSAISIHSAGTEDSPGCKEDQSKVAVFSSCDDWINFANHGCQLLQHRNQDVTFSVNGQAVSAVRDILIKRSDIFAAMLTGKYSESGKSEIHIRETSHCAFQYLIHFLHDCDINSCAIRRDLEVWEISEISVRHVLDMLSLADRYLLPDLHKYLLDVLIGRFLVPKHCHAVFRHAVVHDLEFLRQAAIVSLLVDSTSRSDRLQLFSQFLSDIFSPVFLQTIETLLLTK</sequence>
<dbReference type="Gene3D" id="3.30.710.10">
    <property type="entry name" value="Potassium Channel Kv1.1, Chain A"/>
    <property type="match status" value="1"/>
</dbReference>
<dbReference type="SUPFAM" id="SSF54695">
    <property type="entry name" value="POZ domain"/>
    <property type="match status" value="1"/>
</dbReference>
<dbReference type="EMBL" id="JAEAOA010000468">
    <property type="protein sequence ID" value="KAK3587141.1"/>
    <property type="molecule type" value="Genomic_DNA"/>
</dbReference>
<dbReference type="Proteomes" id="UP001195483">
    <property type="component" value="Unassembled WGS sequence"/>
</dbReference>
<comment type="caution">
    <text evidence="3">The sequence shown here is derived from an EMBL/GenBank/DDBJ whole genome shotgun (WGS) entry which is preliminary data.</text>
</comment>
<evidence type="ECO:0000259" key="2">
    <source>
        <dbReference type="PROSITE" id="PS50097"/>
    </source>
</evidence>
<dbReference type="Gene3D" id="1.25.10.10">
    <property type="entry name" value="Leucine-rich Repeat Variant"/>
    <property type="match status" value="1"/>
</dbReference>
<protein>
    <recommendedName>
        <fullName evidence="2">BTB domain-containing protein</fullName>
    </recommendedName>
</protein>
<dbReference type="InterPro" id="IPR016024">
    <property type="entry name" value="ARM-type_fold"/>
</dbReference>
<dbReference type="Pfam" id="PF00651">
    <property type="entry name" value="BTB"/>
    <property type="match status" value="1"/>
</dbReference>
<dbReference type="GO" id="GO:0009653">
    <property type="term" value="P:anatomical structure morphogenesis"/>
    <property type="evidence" value="ECO:0007669"/>
    <property type="project" value="TreeGrafter"/>
</dbReference>
<feature type="region of interest" description="Disordered" evidence="1">
    <location>
        <begin position="500"/>
        <end position="522"/>
    </location>
</feature>
<feature type="compositionally biased region" description="Basic and acidic residues" evidence="1">
    <location>
        <begin position="500"/>
        <end position="509"/>
    </location>
</feature>
<feature type="compositionally biased region" description="Basic and acidic residues" evidence="1">
    <location>
        <begin position="618"/>
        <end position="627"/>
    </location>
</feature>
<dbReference type="InterPro" id="IPR000225">
    <property type="entry name" value="Armadillo"/>
</dbReference>
<evidence type="ECO:0000313" key="3">
    <source>
        <dbReference type="EMBL" id="KAK3587141.1"/>
    </source>
</evidence>
<feature type="compositionally biased region" description="Low complexity" evidence="1">
    <location>
        <begin position="798"/>
        <end position="808"/>
    </location>
</feature>
<dbReference type="Pfam" id="PF24768">
    <property type="entry name" value="ARM_ARMC5"/>
    <property type="match status" value="1"/>
</dbReference>
<dbReference type="InterPro" id="IPR055445">
    <property type="entry name" value="ARM_ARMC5"/>
</dbReference>
<feature type="compositionally biased region" description="Low complexity" evidence="1">
    <location>
        <begin position="580"/>
        <end position="591"/>
    </location>
</feature>
<evidence type="ECO:0000313" key="4">
    <source>
        <dbReference type="Proteomes" id="UP001195483"/>
    </source>
</evidence>
<reference evidence="3" key="1">
    <citation type="journal article" date="2021" name="Genome Biol. Evol.">
        <title>A High-Quality Reference Genome for a Parasitic Bivalve with Doubly Uniparental Inheritance (Bivalvia: Unionida).</title>
        <authorList>
            <person name="Smith C.H."/>
        </authorList>
    </citation>
    <scope>NUCLEOTIDE SEQUENCE</scope>
    <source>
        <strain evidence="3">CHS0354</strain>
    </source>
</reference>
<dbReference type="SMART" id="SM00185">
    <property type="entry name" value="ARM"/>
    <property type="match status" value="3"/>
</dbReference>
<accession>A0AAE0S898</accession>
<keyword evidence="4" id="KW-1185">Reference proteome</keyword>
<feature type="region of interest" description="Disordered" evidence="1">
    <location>
        <begin position="798"/>
        <end position="820"/>
    </location>
</feature>
<feature type="compositionally biased region" description="Polar residues" evidence="1">
    <location>
        <begin position="557"/>
        <end position="567"/>
    </location>
</feature>
<dbReference type="PROSITE" id="PS50097">
    <property type="entry name" value="BTB"/>
    <property type="match status" value="1"/>
</dbReference>
<gene>
    <name evidence="3" type="ORF">CHS0354_006782</name>
</gene>
<dbReference type="SUPFAM" id="SSF48371">
    <property type="entry name" value="ARM repeat"/>
    <property type="match status" value="1"/>
</dbReference>
<dbReference type="CDD" id="cd18186">
    <property type="entry name" value="BTB_POZ_ZBTB_KLHL-like"/>
    <property type="match status" value="1"/>
</dbReference>
<dbReference type="PANTHER" id="PTHR23312">
    <property type="entry name" value="ARMC5 ARMADILLO REPEAT-CONTAINING -RELATED"/>
    <property type="match status" value="1"/>
</dbReference>
<dbReference type="InterPro" id="IPR000210">
    <property type="entry name" value="BTB/POZ_dom"/>
</dbReference>
<dbReference type="GO" id="GO:0005829">
    <property type="term" value="C:cytosol"/>
    <property type="evidence" value="ECO:0007669"/>
    <property type="project" value="TreeGrafter"/>
</dbReference>
<reference evidence="3" key="3">
    <citation type="submission" date="2023-05" db="EMBL/GenBank/DDBJ databases">
        <authorList>
            <person name="Smith C.H."/>
        </authorList>
    </citation>
    <scope>NUCLEOTIDE SEQUENCE</scope>
    <source>
        <strain evidence="3">CHS0354</strain>
        <tissue evidence="3">Mantle</tissue>
    </source>
</reference>